<dbReference type="InterPro" id="IPR004358">
    <property type="entry name" value="Sig_transdc_His_kin-like_C"/>
</dbReference>
<keyword evidence="6" id="KW-0808">Transferase</keyword>
<comment type="subcellular location">
    <subcellularLocation>
        <location evidence="2">Cell membrane</location>
        <topology evidence="2">Multi-pass membrane protein</topology>
    </subcellularLocation>
</comment>
<dbReference type="InterPro" id="IPR035965">
    <property type="entry name" value="PAS-like_dom_sf"/>
</dbReference>
<evidence type="ECO:0000256" key="9">
    <source>
        <dbReference type="ARBA" id="ARBA00022777"/>
    </source>
</evidence>
<keyword evidence="9" id="KW-0418">Kinase</keyword>
<dbReference type="RefSeq" id="WP_380587600.1">
    <property type="nucleotide sequence ID" value="NZ_JBHSQJ010000118.1"/>
</dbReference>
<evidence type="ECO:0000256" key="15">
    <source>
        <dbReference type="SAM" id="Phobius"/>
    </source>
</evidence>
<organism evidence="18 19">
    <name type="scientific">Streptacidiphilus monticola</name>
    <dbReference type="NCBI Taxonomy" id="2161674"/>
    <lineage>
        <taxon>Bacteria</taxon>
        <taxon>Bacillati</taxon>
        <taxon>Actinomycetota</taxon>
        <taxon>Actinomycetes</taxon>
        <taxon>Kitasatosporales</taxon>
        <taxon>Streptomycetaceae</taxon>
        <taxon>Streptacidiphilus</taxon>
    </lineage>
</organism>
<feature type="region of interest" description="Disordered" evidence="14">
    <location>
        <begin position="551"/>
        <end position="580"/>
    </location>
</feature>
<keyword evidence="19" id="KW-1185">Reference proteome</keyword>
<dbReference type="EMBL" id="JBHSQJ010000118">
    <property type="protein sequence ID" value="MFC5910434.1"/>
    <property type="molecule type" value="Genomic_DNA"/>
</dbReference>
<evidence type="ECO:0000256" key="1">
    <source>
        <dbReference type="ARBA" id="ARBA00000085"/>
    </source>
</evidence>
<evidence type="ECO:0000256" key="4">
    <source>
        <dbReference type="ARBA" id="ARBA00022475"/>
    </source>
</evidence>
<evidence type="ECO:0000256" key="8">
    <source>
        <dbReference type="ARBA" id="ARBA00022741"/>
    </source>
</evidence>
<dbReference type="Gene3D" id="3.30.450.20">
    <property type="entry name" value="PAS domain"/>
    <property type="match status" value="2"/>
</dbReference>
<dbReference type="InterPro" id="IPR000014">
    <property type="entry name" value="PAS"/>
</dbReference>
<dbReference type="SUPFAM" id="SSF55890">
    <property type="entry name" value="Sporulation response regulatory protein Spo0B"/>
    <property type="match status" value="1"/>
</dbReference>
<gene>
    <name evidence="18" type="ORF">ACFP3V_24845</name>
</gene>
<evidence type="ECO:0000256" key="6">
    <source>
        <dbReference type="ARBA" id="ARBA00022679"/>
    </source>
</evidence>
<keyword evidence="11 15" id="KW-1133">Transmembrane helix</keyword>
<evidence type="ECO:0000259" key="17">
    <source>
        <dbReference type="PROSITE" id="PS50112"/>
    </source>
</evidence>
<dbReference type="PROSITE" id="PS50112">
    <property type="entry name" value="PAS"/>
    <property type="match status" value="1"/>
</dbReference>
<evidence type="ECO:0000256" key="7">
    <source>
        <dbReference type="ARBA" id="ARBA00022692"/>
    </source>
</evidence>
<evidence type="ECO:0000313" key="19">
    <source>
        <dbReference type="Proteomes" id="UP001596174"/>
    </source>
</evidence>
<feature type="domain" description="PAS" evidence="17">
    <location>
        <begin position="234"/>
        <end position="271"/>
    </location>
</feature>
<keyword evidence="8" id="KW-0547">Nucleotide-binding</keyword>
<evidence type="ECO:0000313" key="18">
    <source>
        <dbReference type="EMBL" id="MFC5910434.1"/>
    </source>
</evidence>
<dbReference type="PROSITE" id="PS50109">
    <property type="entry name" value="HIS_KIN"/>
    <property type="match status" value="1"/>
</dbReference>
<dbReference type="SMART" id="SM00091">
    <property type="entry name" value="PAS"/>
    <property type="match status" value="1"/>
</dbReference>
<dbReference type="InterPro" id="IPR050980">
    <property type="entry name" value="2C_sensor_his_kinase"/>
</dbReference>
<sequence>MSGWGTGLPRFWRRVRHPRSRRLSTRILASQLAILAVTGLIGFSLLGIAQRAELDHTFEQRAVAIARTAASEPQIRAAMAARPEATPTGVVQQVAERVRAASGASYVVVIGLDRVRYSHPDPGLIGRQVAEPIAVTDGRTHAGIDVGATGRSANGKAPLYGPDGTLVGEVSAGIPETQVTSELWRELPTFGLYAGFALAAGLTASLLLARRLKRITFGLELEEIAGLLQDREAMLHGIREGVIAFDPAGRITVINREARQLLGLTATDVRGARLDEVVPDGRLRRVLDGTLTGGDLTVLTDSHCLTVNRMPVALHGRELGAVVTVRDRTELVGMMRELDSMRGLTDALRAQQHEFSNRMHTLAGLLELEEFDAALDYALESAGAEPALAESVRERIGNALLVGLIVAKTTVAAERGVRVVLDEDSRLGEQPPHLRRLLTIVGNLLDNGIDAAASVDPPPATGAEVHLLLVEETDHVLVRVADSGPGIPPEHVERIFEDGWSTRPDRGTARRGLGLALVHRLVQRHCGTIEVSTGPGAVFTVRLPLPDTDPASPLGSVISDGAAPYPPSGDIEPAGGGERW</sequence>
<dbReference type="GO" id="GO:0005524">
    <property type="term" value="F:ATP binding"/>
    <property type="evidence" value="ECO:0007669"/>
    <property type="project" value="UniProtKB-KW"/>
</dbReference>
<keyword evidence="13 15" id="KW-0472">Membrane</keyword>
<evidence type="ECO:0000256" key="5">
    <source>
        <dbReference type="ARBA" id="ARBA00022553"/>
    </source>
</evidence>
<dbReference type="Proteomes" id="UP001596174">
    <property type="component" value="Unassembled WGS sequence"/>
</dbReference>
<dbReference type="InterPro" id="IPR033463">
    <property type="entry name" value="sCache_3"/>
</dbReference>
<dbReference type="Pfam" id="PF02518">
    <property type="entry name" value="HATPase_c"/>
    <property type="match status" value="1"/>
</dbReference>
<dbReference type="Pfam" id="PF17203">
    <property type="entry name" value="sCache_3_2"/>
    <property type="match status" value="1"/>
</dbReference>
<evidence type="ECO:0000256" key="14">
    <source>
        <dbReference type="SAM" id="MobiDB-lite"/>
    </source>
</evidence>
<evidence type="ECO:0000256" key="10">
    <source>
        <dbReference type="ARBA" id="ARBA00022840"/>
    </source>
</evidence>
<dbReference type="SUPFAM" id="SSF55874">
    <property type="entry name" value="ATPase domain of HSP90 chaperone/DNA topoisomerase II/histidine kinase"/>
    <property type="match status" value="1"/>
</dbReference>
<dbReference type="InterPro" id="IPR013656">
    <property type="entry name" value="PAS_4"/>
</dbReference>
<dbReference type="InterPro" id="IPR003594">
    <property type="entry name" value="HATPase_dom"/>
</dbReference>
<dbReference type="InterPro" id="IPR029151">
    <property type="entry name" value="Sensor-like_sf"/>
</dbReference>
<dbReference type="Pfam" id="PF08448">
    <property type="entry name" value="PAS_4"/>
    <property type="match status" value="1"/>
</dbReference>
<dbReference type="PANTHER" id="PTHR44936">
    <property type="entry name" value="SENSOR PROTEIN CREC"/>
    <property type="match status" value="1"/>
</dbReference>
<dbReference type="PANTHER" id="PTHR44936:SF10">
    <property type="entry name" value="SENSOR PROTEIN RSTB"/>
    <property type="match status" value="1"/>
</dbReference>
<evidence type="ECO:0000256" key="12">
    <source>
        <dbReference type="ARBA" id="ARBA00023012"/>
    </source>
</evidence>
<evidence type="ECO:0000256" key="11">
    <source>
        <dbReference type="ARBA" id="ARBA00022989"/>
    </source>
</evidence>
<evidence type="ECO:0000256" key="3">
    <source>
        <dbReference type="ARBA" id="ARBA00012438"/>
    </source>
</evidence>
<feature type="transmembrane region" description="Helical" evidence="15">
    <location>
        <begin position="190"/>
        <end position="209"/>
    </location>
</feature>
<dbReference type="Gene3D" id="1.10.287.130">
    <property type="match status" value="1"/>
</dbReference>
<evidence type="ECO:0000256" key="13">
    <source>
        <dbReference type="ARBA" id="ARBA00023136"/>
    </source>
</evidence>
<keyword evidence="7 15" id="KW-0812">Transmembrane</keyword>
<dbReference type="SMART" id="SM00387">
    <property type="entry name" value="HATPase_c"/>
    <property type="match status" value="1"/>
</dbReference>
<dbReference type="PRINTS" id="PR00344">
    <property type="entry name" value="BCTRLSENSOR"/>
</dbReference>
<comment type="caution">
    <text evidence="18">The sequence shown here is derived from an EMBL/GenBank/DDBJ whole genome shotgun (WGS) entry which is preliminary data.</text>
</comment>
<name>A0ABW1G798_9ACTN</name>
<keyword evidence="10 18" id="KW-0067">ATP-binding</keyword>
<dbReference type="InterPro" id="IPR036890">
    <property type="entry name" value="HATPase_C_sf"/>
</dbReference>
<dbReference type="SUPFAM" id="SSF55785">
    <property type="entry name" value="PYP-like sensor domain (PAS domain)"/>
    <property type="match status" value="1"/>
</dbReference>
<accession>A0ABW1G798</accession>
<keyword evidence="12" id="KW-0902">Two-component regulatory system</keyword>
<dbReference type="InterPro" id="IPR005467">
    <property type="entry name" value="His_kinase_dom"/>
</dbReference>
<reference evidence="19" key="1">
    <citation type="journal article" date="2019" name="Int. J. Syst. Evol. Microbiol.">
        <title>The Global Catalogue of Microorganisms (GCM) 10K type strain sequencing project: providing services to taxonomists for standard genome sequencing and annotation.</title>
        <authorList>
            <consortium name="The Broad Institute Genomics Platform"/>
            <consortium name="The Broad Institute Genome Sequencing Center for Infectious Disease"/>
            <person name="Wu L."/>
            <person name="Ma J."/>
        </authorList>
    </citation>
    <scope>NUCLEOTIDE SEQUENCE [LARGE SCALE GENOMIC DNA]</scope>
    <source>
        <strain evidence="19">JCM 4816</strain>
    </source>
</reference>
<comment type="catalytic activity">
    <reaction evidence="1">
        <text>ATP + protein L-histidine = ADP + protein N-phospho-L-histidine.</text>
        <dbReference type="EC" id="2.7.13.3"/>
    </reaction>
</comment>
<feature type="domain" description="Histidine kinase" evidence="16">
    <location>
        <begin position="436"/>
        <end position="547"/>
    </location>
</feature>
<dbReference type="EC" id="2.7.13.3" evidence="3"/>
<protein>
    <recommendedName>
        <fullName evidence="3">histidine kinase</fullName>
        <ecNumber evidence="3">2.7.13.3</ecNumber>
    </recommendedName>
</protein>
<evidence type="ECO:0000256" key="2">
    <source>
        <dbReference type="ARBA" id="ARBA00004651"/>
    </source>
</evidence>
<dbReference type="InterPro" id="IPR016120">
    <property type="entry name" value="Sig_transdc_His_kin_SpoOB"/>
</dbReference>
<keyword evidence="4" id="KW-1003">Cell membrane</keyword>
<keyword evidence="5" id="KW-0597">Phosphoprotein</keyword>
<dbReference type="CDD" id="cd00130">
    <property type="entry name" value="PAS"/>
    <property type="match status" value="1"/>
</dbReference>
<dbReference type="SUPFAM" id="SSF103190">
    <property type="entry name" value="Sensory domain-like"/>
    <property type="match status" value="1"/>
</dbReference>
<evidence type="ECO:0000259" key="16">
    <source>
        <dbReference type="PROSITE" id="PS50109"/>
    </source>
</evidence>
<dbReference type="Gene3D" id="3.30.565.10">
    <property type="entry name" value="Histidine kinase-like ATPase, C-terminal domain"/>
    <property type="match status" value="1"/>
</dbReference>
<proteinExistence type="predicted"/>